<dbReference type="InterPro" id="IPR017871">
    <property type="entry name" value="ABC_transporter-like_CS"/>
</dbReference>
<protein>
    <submittedName>
        <fullName evidence="6">Zinc/manganese transport system ATP-binding protein</fullName>
    </submittedName>
</protein>
<keyword evidence="3" id="KW-0547">Nucleotide-binding</keyword>
<dbReference type="PROSITE" id="PS00211">
    <property type="entry name" value="ABC_TRANSPORTER_1"/>
    <property type="match status" value="1"/>
</dbReference>
<dbReference type="Pfam" id="PF00005">
    <property type="entry name" value="ABC_tran"/>
    <property type="match status" value="1"/>
</dbReference>
<dbReference type="PROSITE" id="PS50893">
    <property type="entry name" value="ABC_TRANSPORTER_2"/>
    <property type="match status" value="1"/>
</dbReference>
<dbReference type="Proteomes" id="UP001519362">
    <property type="component" value="Unassembled WGS sequence"/>
</dbReference>
<evidence type="ECO:0000313" key="6">
    <source>
        <dbReference type="EMBL" id="MBP2436974.1"/>
    </source>
</evidence>
<evidence type="ECO:0000256" key="1">
    <source>
        <dbReference type="ARBA" id="ARBA00005417"/>
    </source>
</evidence>
<dbReference type="SMART" id="SM00382">
    <property type="entry name" value="AAA"/>
    <property type="match status" value="1"/>
</dbReference>
<gene>
    <name evidence="6" type="ORF">JOF34_001560</name>
</gene>
<name>A0ABS4ZI76_9MICO</name>
<dbReference type="PANTHER" id="PTHR42734:SF5">
    <property type="entry name" value="IRON TRANSPORT SYSTEM ATP-BINDING PROTEIN HI_0361-RELATED"/>
    <property type="match status" value="1"/>
</dbReference>
<dbReference type="NCBIfam" id="NF040873">
    <property type="entry name" value="AztA"/>
    <property type="match status" value="1"/>
</dbReference>
<dbReference type="InterPro" id="IPR050153">
    <property type="entry name" value="Metal_Ion_Import_ABC"/>
</dbReference>
<dbReference type="InterPro" id="IPR003593">
    <property type="entry name" value="AAA+_ATPase"/>
</dbReference>
<dbReference type="GO" id="GO:0005524">
    <property type="term" value="F:ATP binding"/>
    <property type="evidence" value="ECO:0007669"/>
    <property type="project" value="UniProtKB-KW"/>
</dbReference>
<reference evidence="6 7" key="1">
    <citation type="submission" date="2021-03" db="EMBL/GenBank/DDBJ databases">
        <title>Sequencing the genomes of 1000 actinobacteria strains.</title>
        <authorList>
            <person name="Klenk H.-P."/>
        </authorList>
    </citation>
    <scope>NUCLEOTIDE SEQUENCE [LARGE SCALE GENOMIC DNA]</scope>
    <source>
        <strain evidence="6 7">DSM 24221</strain>
    </source>
</reference>
<comment type="similarity">
    <text evidence="1">Belongs to the ABC transporter superfamily.</text>
</comment>
<evidence type="ECO:0000256" key="2">
    <source>
        <dbReference type="ARBA" id="ARBA00022448"/>
    </source>
</evidence>
<dbReference type="Gene3D" id="3.40.50.300">
    <property type="entry name" value="P-loop containing nucleotide triphosphate hydrolases"/>
    <property type="match status" value="1"/>
</dbReference>
<feature type="domain" description="ABC transporter" evidence="5">
    <location>
        <begin position="6"/>
        <end position="211"/>
    </location>
</feature>
<dbReference type="InterPro" id="IPR047748">
    <property type="entry name" value="AztA-like"/>
</dbReference>
<dbReference type="EMBL" id="JAGIOL010000001">
    <property type="protein sequence ID" value="MBP2436974.1"/>
    <property type="molecule type" value="Genomic_DNA"/>
</dbReference>
<proteinExistence type="inferred from homology"/>
<dbReference type="RefSeq" id="WP_165135072.1">
    <property type="nucleotide sequence ID" value="NZ_CP049253.1"/>
</dbReference>
<evidence type="ECO:0000313" key="7">
    <source>
        <dbReference type="Proteomes" id="UP001519362"/>
    </source>
</evidence>
<keyword evidence="4 6" id="KW-0067">ATP-binding</keyword>
<dbReference type="PANTHER" id="PTHR42734">
    <property type="entry name" value="METAL TRANSPORT SYSTEM ATP-BINDING PROTEIN TM_0124-RELATED"/>
    <property type="match status" value="1"/>
</dbReference>
<keyword evidence="2" id="KW-0813">Transport</keyword>
<keyword evidence="7" id="KW-1185">Reference proteome</keyword>
<dbReference type="InterPro" id="IPR027417">
    <property type="entry name" value="P-loop_NTPase"/>
</dbReference>
<comment type="caution">
    <text evidence="6">The sequence shown here is derived from an EMBL/GenBank/DDBJ whole genome shotgun (WGS) entry which is preliminary data.</text>
</comment>
<evidence type="ECO:0000256" key="3">
    <source>
        <dbReference type="ARBA" id="ARBA00022741"/>
    </source>
</evidence>
<evidence type="ECO:0000256" key="4">
    <source>
        <dbReference type="ARBA" id="ARBA00022840"/>
    </source>
</evidence>
<sequence length="211" mass="22965">MTTPALLARGVCFAYAGHDVLHDVDARLDAGVLTAIAGENGSGKSTLVEIMAGVRSPRSGVVERTGDIALVVQRVRVPEGFPLTVRETVLMGTWTRRRPRREVQIAVDDALARVGLIDLEKRSIHELSGGQRQRALIAQGIARDAAIMLFDEPAAGLDAESRERTRQILKDEAARGRAIGWVTHDDEDLLCADRVIRLEAGRRTGDAKETL</sequence>
<dbReference type="InterPro" id="IPR003439">
    <property type="entry name" value="ABC_transporter-like_ATP-bd"/>
</dbReference>
<evidence type="ECO:0000259" key="5">
    <source>
        <dbReference type="PROSITE" id="PS50893"/>
    </source>
</evidence>
<dbReference type="SUPFAM" id="SSF52540">
    <property type="entry name" value="P-loop containing nucleoside triphosphate hydrolases"/>
    <property type="match status" value="1"/>
</dbReference>
<accession>A0ABS4ZI76</accession>
<organism evidence="6 7">
    <name type="scientific">Microbacterium amylolyticum</name>
    <dbReference type="NCBI Taxonomy" id="936337"/>
    <lineage>
        <taxon>Bacteria</taxon>
        <taxon>Bacillati</taxon>
        <taxon>Actinomycetota</taxon>
        <taxon>Actinomycetes</taxon>
        <taxon>Micrococcales</taxon>
        <taxon>Microbacteriaceae</taxon>
        <taxon>Microbacterium</taxon>
    </lineage>
</organism>